<evidence type="ECO:0008006" key="3">
    <source>
        <dbReference type="Google" id="ProtNLM"/>
    </source>
</evidence>
<evidence type="ECO:0000313" key="1">
    <source>
        <dbReference type="EMBL" id="TCP32032.1"/>
    </source>
</evidence>
<evidence type="ECO:0000313" key="2">
    <source>
        <dbReference type="Proteomes" id="UP000295416"/>
    </source>
</evidence>
<dbReference type="RefSeq" id="WP_132742556.1">
    <property type="nucleotide sequence ID" value="NZ_SLXK01000001.1"/>
</dbReference>
<organism evidence="1 2">
    <name type="scientific">Scopulibacillus darangshiensis</name>
    <dbReference type="NCBI Taxonomy" id="442528"/>
    <lineage>
        <taxon>Bacteria</taxon>
        <taxon>Bacillati</taxon>
        <taxon>Bacillota</taxon>
        <taxon>Bacilli</taxon>
        <taxon>Bacillales</taxon>
        <taxon>Sporolactobacillaceae</taxon>
        <taxon>Scopulibacillus</taxon>
    </lineage>
</organism>
<keyword evidence="2" id="KW-1185">Reference proteome</keyword>
<dbReference type="AlphaFoldDB" id="A0A4R2PAM4"/>
<dbReference type="OrthoDB" id="2450230at2"/>
<dbReference type="EMBL" id="SLXK01000001">
    <property type="protein sequence ID" value="TCP32032.1"/>
    <property type="molecule type" value="Genomic_DNA"/>
</dbReference>
<dbReference type="PROSITE" id="PS51257">
    <property type="entry name" value="PROKAR_LIPOPROTEIN"/>
    <property type="match status" value="1"/>
</dbReference>
<name>A0A4R2PAM4_9BACL</name>
<comment type="caution">
    <text evidence="1">The sequence shown here is derived from an EMBL/GenBank/DDBJ whole genome shotgun (WGS) entry which is preliminary data.</text>
</comment>
<proteinExistence type="predicted"/>
<gene>
    <name evidence="1" type="ORF">EV207_1014</name>
</gene>
<reference evidence="1 2" key="1">
    <citation type="submission" date="2019-03" db="EMBL/GenBank/DDBJ databases">
        <title>Genomic Encyclopedia of Type Strains, Phase IV (KMG-IV): sequencing the most valuable type-strain genomes for metagenomic binning, comparative biology and taxonomic classification.</title>
        <authorList>
            <person name="Goeker M."/>
        </authorList>
    </citation>
    <scope>NUCLEOTIDE SEQUENCE [LARGE SCALE GENOMIC DNA]</scope>
    <source>
        <strain evidence="1 2">DSM 19377</strain>
    </source>
</reference>
<accession>A0A4R2PAM4</accession>
<dbReference type="Proteomes" id="UP000295416">
    <property type="component" value="Unassembled WGS sequence"/>
</dbReference>
<protein>
    <recommendedName>
        <fullName evidence="3">DUF4367 domain-containing protein</fullName>
    </recommendedName>
</protein>
<sequence length="169" mass="19285">MKHYYRTVLVLLSIFVILSGCNKSKQETIQDANEGVKDVLISKKKDPNTSMPRFEYYKPNRLEITNKGVNSVVFSKDGEAYILFVNPKEGPMSRLNYNADQKDKSDKDSLEKIPVKNKFVYLMIKPNKKQYEVIVGVGGMKITAKMSLDDLDDNVKMMAEILHSVDITK</sequence>